<dbReference type="EMBL" id="CP126980">
    <property type="protein sequence ID" value="WIM93298.1"/>
    <property type="molecule type" value="Genomic_DNA"/>
</dbReference>
<evidence type="ECO:0000256" key="2">
    <source>
        <dbReference type="ARBA" id="ARBA00023125"/>
    </source>
</evidence>
<dbReference type="Pfam" id="PF00440">
    <property type="entry name" value="TetR_N"/>
    <property type="match status" value="1"/>
</dbReference>
<evidence type="ECO:0000313" key="8">
    <source>
        <dbReference type="Proteomes" id="UP001240150"/>
    </source>
</evidence>
<dbReference type="SUPFAM" id="SSF48498">
    <property type="entry name" value="Tetracyclin repressor-like, C-terminal domain"/>
    <property type="match status" value="1"/>
</dbReference>
<feature type="region of interest" description="Disordered" evidence="5">
    <location>
        <begin position="1"/>
        <end position="20"/>
    </location>
</feature>
<dbReference type="InterPro" id="IPR009057">
    <property type="entry name" value="Homeodomain-like_sf"/>
</dbReference>
<keyword evidence="3" id="KW-0804">Transcription</keyword>
<dbReference type="InterPro" id="IPR036271">
    <property type="entry name" value="Tet_transcr_reg_TetR-rel_C_sf"/>
</dbReference>
<protein>
    <submittedName>
        <fullName evidence="7">TetR/AcrR family transcriptional regulator C-terminal domain-containing protein</fullName>
    </submittedName>
</protein>
<dbReference type="SUPFAM" id="SSF46689">
    <property type="entry name" value="Homeodomain-like"/>
    <property type="match status" value="1"/>
</dbReference>
<evidence type="ECO:0000259" key="6">
    <source>
        <dbReference type="PROSITE" id="PS50977"/>
    </source>
</evidence>
<dbReference type="PROSITE" id="PS50977">
    <property type="entry name" value="HTH_TETR_2"/>
    <property type="match status" value="1"/>
</dbReference>
<dbReference type="Proteomes" id="UP001240150">
    <property type="component" value="Chromosome"/>
</dbReference>
<sequence length="232" mass="25440">MSPRREPVSRRDRPAKPPLSRAGAVAVALRIMREEGLERLTMRRLATELDTGPASLYVYVRNTAELHGAILDELLADLTLPPPDPARWRDQLVELMTAYTRLLIAWPSLARSVLALRPSGPHYVRLIETLLGLLRAGGVPVGQAAWGVDLLLQLGTATAAEQGTRGEAADADDEHRMLVTELREASEQEFPHIAQARDELFSGTGEQRLAWAFNVLVEGVQGVPALPNHRAS</sequence>
<dbReference type="RefSeq" id="WP_284914505.1">
    <property type="nucleotide sequence ID" value="NZ_CP126980.1"/>
</dbReference>
<name>A0ABY8WA34_9ACTN</name>
<keyword evidence="1" id="KW-0805">Transcription regulation</keyword>
<feature type="compositionally biased region" description="Basic and acidic residues" evidence="5">
    <location>
        <begin position="1"/>
        <end position="15"/>
    </location>
</feature>
<keyword evidence="2 4" id="KW-0238">DNA-binding</keyword>
<dbReference type="InterPro" id="IPR004111">
    <property type="entry name" value="Repressor_TetR_C"/>
</dbReference>
<feature type="DNA-binding region" description="H-T-H motif" evidence="4">
    <location>
        <begin position="41"/>
        <end position="60"/>
    </location>
</feature>
<evidence type="ECO:0000256" key="4">
    <source>
        <dbReference type="PROSITE-ProRule" id="PRU00335"/>
    </source>
</evidence>
<evidence type="ECO:0000256" key="5">
    <source>
        <dbReference type="SAM" id="MobiDB-lite"/>
    </source>
</evidence>
<evidence type="ECO:0000256" key="1">
    <source>
        <dbReference type="ARBA" id="ARBA00023015"/>
    </source>
</evidence>
<reference evidence="7 8" key="1">
    <citation type="submission" date="2023-06" db="EMBL/GenBank/DDBJ databases">
        <authorList>
            <person name="Yushchuk O."/>
            <person name="Binda E."/>
            <person name="Ruckert-Reed C."/>
            <person name="Fedorenko V."/>
            <person name="Kalinowski J."/>
            <person name="Marinelli F."/>
        </authorList>
    </citation>
    <scope>NUCLEOTIDE SEQUENCE [LARGE SCALE GENOMIC DNA]</scope>
    <source>
        <strain evidence="7 8">NRRL 3884</strain>
    </source>
</reference>
<accession>A0ABY8WA34</accession>
<proteinExistence type="predicted"/>
<gene>
    <name evidence="7" type="ORF">ACTOB_005273</name>
</gene>
<dbReference type="Gene3D" id="1.10.357.10">
    <property type="entry name" value="Tetracycline Repressor, domain 2"/>
    <property type="match status" value="1"/>
</dbReference>
<evidence type="ECO:0000313" key="7">
    <source>
        <dbReference type="EMBL" id="WIM93298.1"/>
    </source>
</evidence>
<keyword evidence="8" id="KW-1185">Reference proteome</keyword>
<dbReference type="InterPro" id="IPR001647">
    <property type="entry name" value="HTH_TetR"/>
</dbReference>
<feature type="domain" description="HTH tetR-type" evidence="6">
    <location>
        <begin position="18"/>
        <end position="78"/>
    </location>
</feature>
<dbReference type="Pfam" id="PF02909">
    <property type="entry name" value="TetR_C_1"/>
    <property type="match status" value="1"/>
</dbReference>
<organism evidence="7 8">
    <name type="scientific">Actinoplanes oblitus</name>
    <dbReference type="NCBI Taxonomy" id="3040509"/>
    <lineage>
        <taxon>Bacteria</taxon>
        <taxon>Bacillati</taxon>
        <taxon>Actinomycetota</taxon>
        <taxon>Actinomycetes</taxon>
        <taxon>Micromonosporales</taxon>
        <taxon>Micromonosporaceae</taxon>
        <taxon>Actinoplanes</taxon>
    </lineage>
</organism>
<evidence type="ECO:0000256" key="3">
    <source>
        <dbReference type="ARBA" id="ARBA00023163"/>
    </source>
</evidence>